<feature type="compositionally biased region" description="Low complexity" evidence="1">
    <location>
        <begin position="412"/>
        <end position="423"/>
    </location>
</feature>
<keyword evidence="3" id="KW-1185">Reference proteome</keyword>
<dbReference type="Proteomes" id="UP000308671">
    <property type="component" value="Unassembled WGS sequence"/>
</dbReference>
<comment type="caution">
    <text evidence="2">The sequence shown here is derived from an EMBL/GenBank/DDBJ whole genome shotgun (WGS) entry which is preliminary data.</text>
</comment>
<organism evidence="2 3">
    <name type="scientific">Botrytis galanthina</name>
    <dbReference type="NCBI Taxonomy" id="278940"/>
    <lineage>
        <taxon>Eukaryota</taxon>
        <taxon>Fungi</taxon>
        <taxon>Dikarya</taxon>
        <taxon>Ascomycota</taxon>
        <taxon>Pezizomycotina</taxon>
        <taxon>Leotiomycetes</taxon>
        <taxon>Helotiales</taxon>
        <taxon>Sclerotiniaceae</taxon>
        <taxon>Botrytis</taxon>
    </lineage>
</organism>
<evidence type="ECO:0000313" key="2">
    <source>
        <dbReference type="EMBL" id="THV52611.1"/>
    </source>
</evidence>
<dbReference type="EMBL" id="PQXL01000074">
    <property type="protein sequence ID" value="THV52611.1"/>
    <property type="molecule type" value="Genomic_DNA"/>
</dbReference>
<proteinExistence type="predicted"/>
<dbReference type="AlphaFoldDB" id="A0A4S8R665"/>
<reference evidence="2 3" key="1">
    <citation type="submission" date="2017-12" db="EMBL/GenBank/DDBJ databases">
        <title>Comparative genomics of Botrytis spp.</title>
        <authorList>
            <person name="Valero-Jimenez C.A."/>
            <person name="Tapia P."/>
            <person name="Veloso J."/>
            <person name="Silva-Moreno E."/>
            <person name="Staats M."/>
            <person name="Valdes J.H."/>
            <person name="Van Kan J.A.L."/>
        </authorList>
    </citation>
    <scope>NUCLEOTIDE SEQUENCE [LARGE SCALE GENOMIC DNA]</scope>
    <source>
        <strain evidence="2 3">MUCL435</strain>
    </source>
</reference>
<feature type="region of interest" description="Disordered" evidence="1">
    <location>
        <begin position="148"/>
        <end position="174"/>
    </location>
</feature>
<evidence type="ECO:0000256" key="1">
    <source>
        <dbReference type="SAM" id="MobiDB-lite"/>
    </source>
</evidence>
<dbReference type="OrthoDB" id="3490325at2759"/>
<name>A0A4S8R665_9HELO</name>
<protein>
    <submittedName>
        <fullName evidence="2">Uncharacterized protein</fullName>
    </submittedName>
</protein>
<sequence length="443" mass="48478">MCLIRPFRYTCCDRTYVEVSKLDSSCPDGWPLEKCPEDLCLVHGSKVRDQRWLLQGTCWRCQAMTEGLEGDDYEARRPPIDNAFVVEGLENCSPEGRRRRAEHAGNCWFCGASSDGVRDCESCDGTGCARKGKNKAVEDVPECPVKKKRRTTATVAGGGISKPRRGRPPGGGKKKKLAAVKEEGQMNLISSLMEGNNAHQQGEFRPDIPESSYNNYSWQSAGQNGDPNLPSFGMDVDDDSYAGQSHGMPIFPDQAPLHQYGTMADYEVNPQLLERSTMGYQDHLQSSIEFDHKESHGDFNTGDGGEGVRSDNFDTSENQFVFSSGLHHSHDATFLTHNDWPEYADSLTLSPLKETNNEFAPAHDMGIQSAGPVAQVAQMTVDRFTPQPRYLPSPTLSEAHIAQHAPPNNFMATSTSTPASTSTVAGNTSANASLPISRIATPP</sequence>
<gene>
    <name evidence="2" type="ORF">BGAL_0074g00230</name>
</gene>
<feature type="region of interest" description="Disordered" evidence="1">
    <location>
        <begin position="407"/>
        <end position="429"/>
    </location>
</feature>
<accession>A0A4S8R665</accession>
<evidence type="ECO:0000313" key="3">
    <source>
        <dbReference type="Proteomes" id="UP000308671"/>
    </source>
</evidence>
<feature type="compositionally biased region" description="Basic residues" evidence="1">
    <location>
        <begin position="162"/>
        <end position="174"/>
    </location>
</feature>